<dbReference type="AlphaFoldDB" id="A0A397SXM4"/>
<sequence length="78" mass="8777">MSITLLCLVKGNTTANAFAVDIDREKLVSHLKKVIKAEKAPEFDNFPADKLKLWKVTIPDDRDDPLSNLSHQDDQNSL</sequence>
<dbReference type="Proteomes" id="UP000265703">
    <property type="component" value="Unassembled WGS sequence"/>
</dbReference>
<dbReference type="GO" id="GO:0005576">
    <property type="term" value="C:extracellular region"/>
    <property type="evidence" value="ECO:0007669"/>
    <property type="project" value="UniProtKB-SubCell"/>
</dbReference>
<name>A0A397SXM4_9GLOM</name>
<reference evidence="5 6" key="1">
    <citation type="submission" date="2018-06" db="EMBL/GenBank/DDBJ databases">
        <title>Comparative genomics reveals the genomic features of Rhizophagus irregularis, R. cerebriforme, R. diaphanum and Gigaspora rosea, and their symbiotic lifestyle signature.</title>
        <authorList>
            <person name="Morin E."/>
            <person name="San Clemente H."/>
            <person name="Chen E.C.H."/>
            <person name="De La Providencia I."/>
            <person name="Hainaut M."/>
            <person name="Kuo A."/>
            <person name="Kohler A."/>
            <person name="Murat C."/>
            <person name="Tang N."/>
            <person name="Roy S."/>
            <person name="Loubradou J."/>
            <person name="Henrissat B."/>
            <person name="Grigoriev I.V."/>
            <person name="Corradi N."/>
            <person name="Roux C."/>
            <person name="Martin F.M."/>
        </authorList>
    </citation>
    <scope>NUCLEOTIDE SEQUENCE [LARGE SCALE GENOMIC DNA]</scope>
    <source>
        <strain evidence="5 6">DAOM 227022</strain>
    </source>
</reference>
<proteinExistence type="predicted"/>
<accession>A0A397SXM4</accession>
<dbReference type="STRING" id="658196.A0A397SXM4"/>
<dbReference type="Pfam" id="PF20147">
    <property type="entry name" value="Crinkler"/>
    <property type="match status" value="1"/>
</dbReference>
<evidence type="ECO:0000256" key="2">
    <source>
        <dbReference type="ARBA" id="ARBA00004613"/>
    </source>
</evidence>
<organism evidence="5 6">
    <name type="scientific">Glomus cerebriforme</name>
    <dbReference type="NCBI Taxonomy" id="658196"/>
    <lineage>
        <taxon>Eukaryota</taxon>
        <taxon>Fungi</taxon>
        <taxon>Fungi incertae sedis</taxon>
        <taxon>Mucoromycota</taxon>
        <taxon>Glomeromycotina</taxon>
        <taxon>Glomeromycetes</taxon>
        <taxon>Glomerales</taxon>
        <taxon>Glomeraceae</taxon>
        <taxon>Glomus</taxon>
    </lineage>
</organism>
<feature type="domain" description="Crinkler effector protein N-terminal" evidence="4">
    <location>
        <begin position="3"/>
        <end position="72"/>
    </location>
</feature>
<evidence type="ECO:0000313" key="5">
    <source>
        <dbReference type="EMBL" id="RIA88557.1"/>
    </source>
</evidence>
<evidence type="ECO:0000256" key="1">
    <source>
        <dbReference type="ARBA" id="ARBA00004340"/>
    </source>
</evidence>
<keyword evidence="6" id="KW-1185">Reference proteome</keyword>
<dbReference type="EMBL" id="QKYT01000258">
    <property type="protein sequence ID" value="RIA88557.1"/>
    <property type="molecule type" value="Genomic_DNA"/>
</dbReference>
<evidence type="ECO:0000259" key="4">
    <source>
        <dbReference type="Pfam" id="PF20147"/>
    </source>
</evidence>
<comment type="caution">
    <text evidence="5">The sequence shown here is derived from an EMBL/GenBank/DDBJ whole genome shotgun (WGS) entry which is preliminary data.</text>
</comment>
<dbReference type="InterPro" id="IPR045379">
    <property type="entry name" value="Crinkler_N"/>
</dbReference>
<evidence type="ECO:0000256" key="3">
    <source>
        <dbReference type="ARBA" id="ARBA00022525"/>
    </source>
</evidence>
<evidence type="ECO:0000313" key="6">
    <source>
        <dbReference type="Proteomes" id="UP000265703"/>
    </source>
</evidence>
<dbReference type="OrthoDB" id="2304312at2759"/>
<protein>
    <recommendedName>
        <fullName evidence="4">Crinkler effector protein N-terminal domain-containing protein</fullName>
    </recommendedName>
</protein>
<gene>
    <name evidence="5" type="ORF">C1645_725866</name>
</gene>
<keyword evidence="3" id="KW-0964">Secreted</keyword>
<dbReference type="GO" id="GO:0043657">
    <property type="term" value="C:host cell"/>
    <property type="evidence" value="ECO:0007669"/>
    <property type="project" value="UniProtKB-SubCell"/>
</dbReference>
<comment type="subcellular location">
    <subcellularLocation>
        <location evidence="1">Host cell</location>
    </subcellularLocation>
    <subcellularLocation>
        <location evidence="2">Secreted</location>
    </subcellularLocation>
</comment>